<gene>
    <name evidence="2" type="ORF">FFUJ_03603</name>
</gene>
<dbReference type="RefSeq" id="XP_023428646.1">
    <property type="nucleotide sequence ID" value="XM_023575469.1"/>
</dbReference>
<keyword evidence="1" id="KW-0472">Membrane</keyword>
<sequence length="429" mass="48989">MSSSSSSPTISLGKLKNALIGISVLTFSTVVFFALHTSPHLPFRPNDIENPWIPSDPPSWPPQPANNSRYTDRLVNYKPEHPNFSEVQPIDTKRLAVLLPTFDGHFPQVFRYFQSVKCLCVDHDKVDWHIIVSNSAEVEGLTQLLSTLEDCNETFSRWKTPKDNVPGNNPTFNIVNLYDILPARLRANLTREDTSGLLKKYDKYAYQSIKKMSAADHFDYDLAMWLDSEAIFVSPAATLGRSINSFGDQLWLLESLQWIIEKPIWNDMVSSVEMAHGGNFWDIWIENAYPFELLVYYLHIIARKMETANSILSNYRILETERELIRFGLAESISAMEGRRGTGFMERLPHLITKPHSVLAPNLIAFCQSYSLRALRMDNMDNFEESALDSFLIDGDIKMLVSGAPDIHKWWDDRIKNGENISNTQTTFS</sequence>
<keyword evidence="3" id="KW-1185">Reference proteome</keyword>
<keyword evidence="1" id="KW-1133">Transmembrane helix</keyword>
<proteinExistence type="predicted"/>
<dbReference type="AlphaFoldDB" id="S0DVS5"/>
<dbReference type="HOGENOM" id="CLU_046156_0_0_1"/>
<evidence type="ECO:0000256" key="1">
    <source>
        <dbReference type="SAM" id="Phobius"/>
    </source>
</evidence>
<dbReference type="GeneID" id="35397085"/>
<dbReference type="EMBL" id="HF679025">
    <property type="protein sequence ID" value="CCT66565.1"/>
    <property type="molecule type" value="Genomic_DNA"/>
</dbReference>
<reference evidence="3" key="1">
    <citation type="journal article" date="2013" name="PLoS Pathog.">
        <title>Deciphering the cryptic genome: genome-wide analyses of the rice pathogen Fusarium fujikuroi reveal complex regulation of secondary metabolism and novel metabolites.</title>
        <authorList>
            <person name="Wiemann P."/>
            <person name="Sieber C.M."/>
            <person name="von Bargen K.W."/>
            <person name="Studt L."/>
            <person name="Niehaus E.M."/>
            <person name="Espino J.J."/>
            <person name="Huss K."/>
            <person name="Michielse C.B."/>
            <person name="Albermann S."/>
            <person name="Wagner D."/>
            <person name="Bergner S.V."/>
            <person name="Connolly L.R."/>
            <person name="Fischer A."/>
            <person name="Reuter G."/>
            <person name="Kleigrewe K."/>
            <person name="Bald T."/>
            <person name="Wingfield B.D."/>
            <person name="Ophir R."/>
            <person name="Freeman S."/>
            <person name="Hippler M."/>
            <person name="Smith K.M."/>
            <person name="Brown D.W."/>
            <person name="Proctor R.H."/>
            <person name="Munsterkotter M."/>
            <person name="Freitag M."/>
            <person name="Humpf H.U."/>
            <person name="Guldener U."/>
            <person name="Tudzynski B."/>
        </authorList>
    </citation>
    <scope>NUCLEOTIDE SEQUENCE [LARGE SCALE GENOMIC DNA]</scope>
    <source>
        <strain evidence="3">CBS 195.34 / IMI 58289 / NRRL A-6831</strain>
    </source>
</reference>
<organism evidence="2 3">
    <name type="scientific">Gibberella fujikuroi (strain CBS 195.34 / IMI 58289 / NRRL A-6831)</name>
    <name type="common">Bakanae and foot rot disease fungus</name>
    <name type="synonym">Fusarium fujikuroi</name>
    <dbReference type="NCBI Taxonomy" id="1279085"/>
    <lineage>
        <taxon>Eukaryota</taxon>
        <taxon>Fungi</taxon>
        <taxon>Dikarya</taxon>
        <taxon>Ascomycota</taxon>
        <taxon>Pezizomycotina</taxon>
        <taxon>Sordariomycetes</taxon>
        <taxon>Hypocreomycetidae</taxon>
        <taxon>Hypocreales</taxon>
        <taxon>Nectriaceae</taxon>
        <taxon>Fusarium</taxon>
        <taxon>Fusarium fujikuroi species complex</taxon>
    </lineage>
</organism>
<protein>
    <submittedName>
        <fullName evidence="2">Uncharacterized protein</fullName>
    </submittedName>
</protein>
<evidence type="ECO:0000313" key="3">
    <source>
        <dbReference type="Proteomes" id="UP000016800"/>
    </source>
</evidence>
<dbReference type="Proteomes" id="UP000016800">
    <property type="component" value="Chromosome III"/>
</dbReference>
<feature type="transmembrane region" description="Helical" evidence="1">
    <location>
        <begin position="15"/>
        <end position="35"/>
    </location>
</feature>
<accession>S0DVS5</accession>
<dbReference type="VEuPathDB" id="FungiDB:FFUJ_03603"/>
<keyword evidence="1" id="KW-0812">Transmembrane</keyword>
<evidence type="ECO:0000313" key="2">
    <source>
        <dbReference type="EMBL" id="CCT66565.1"/>
    </source>
</evidence>
<name>S0DVS5_GIBF5</name>